<feature type="compositionally biased region" description="Basic residues" evidence="1">
    <location>
        <begin position="58"/>
        <end position="68"/>
    </location>
</feature>
<name>A0A165R1I8_9AGAM</name>
<evidence type="ECO:0000256" key="1">
    <source>
        <dbReference type="SAM" id="MobiDB-lite"/>
    </source>
</evidence>
<feature type="compositionally biased region" description="Basic residues" evidence="1">
    <location>
        <begin position="95"/>
        <end position="105"/>
    </location>
</feature>
<organism evidence="2 3">
    <name type="scientific">Neolentinus lepideus HHB14362 ss-1</name>
    <dbReference type="NCBI Taxonomy" id="1314782"/>
    <lineage>
        <taxon>Eukaryota</taxon>
        <taxon>Fungi</taxon>
        <taxon>Dikarya</taxon>
        <taxon>Basidiomycota</taxon>
        <taxon>Agaricomycotina</taxon>
        <taxon>Agaricomycetes</taxon>
        <taxon>Gloeophyllales</taxon>
        <taxon>Gloeophyllaceae</taxon>
        <taxon>Neolentinus</taxon>
    </lineage>
</organism>
<dbReference type="FunCoup" id="A0A165R1I8">
    <property type="interactions" value="453"/>
</dbReference>
<dbReference type="Proteomes" id="UP000076761">
    <property type="component" value="Unassembled WGS sequence"/>
</dbReference>
<feature type="region of interest" description="Disordered" evidence="1">
    <location>
        <begin position="752"/>
        <end position="777"/>
    </location>
</feature>
<feature type="region of interest" description="Disordered" evidence="1">
    <location>
        <begin position="700"/>
        <end position="735"/>
    </location>
</feature>
<evidence type="ECO:0000313" key="3">
    <source>
        <dbReference type="Proteomes" id="UP000076761"/>
    </source>
</evidence>
<feature type="compositionally biased region" description="Acidic residues" evidence="1">
    <location>
        <begin position="43"/>
        <end position="53"/>
    </location>
</feature>
<protein>
    <submittedName>
        <fullName evidence="2">DUF654-domain-containing protein</fullName>
    </submittedName>
</protein>
<sequence length="777" mass="86397">MPPRLNKRQQRELEELSALGGTANVEEDASSEDGVKAQPKPENDEDDSDEGEESVARPKSKKKKKKKAGGASASIATPAIPTPETASPAPGPSKKDRKAAKKAKAKGRDVDEIDRVLEELSIRYPDMKTASEPSSYTSSVSFSSLLSINSAHLDPNAELRRLFGSKVVPSASSKSKVRSTLTRPKDGWWPAKLREGLSLRALDDAEAEAKRTRWGWQVERDEKWHTVVYDKRYRSVTAGFVTTVMAGDPEGFWRILSKFPYQADTLLQLAETYRYRDGEVSSSEHAQATDFAERALFAYERAFTGTNFMSGVNRLDFDRVENRPFFLAVHRLILDLQRRGCPRTAFEFAKLLYSLDPAADPHGALLHLDSLAVKAGGTDWLIEVYDFFNDMKKVSELEGRMDPSVLPGWMYSRALALRMKEYANKSEDHGRSDSALQDAVCAFPSVVPLLADKADIALSSEVRSHRFFRVQTGSNVQAENVAYLLSHLYALRASALWKQNSAYGSWIAHTAQSLLSNPTDTKPSKFATLFSAPTLAYSVYRHVIILESSSPTYRSLFSFLPREALAGPGRQLACDPLPPPTKVSGYDEKYFEGVSAWEEGAGRRDRREEERVRRYIQQFSSLRAAMVWQQAILDANPQLAQQFPGGWAQLLQTAAQMGEGGLEDLIFNVAQEMPGAGAGLEMPGGMPEVEMQFLDEIEEDGQEETAEVPARDDDQGEAEEEEEDDEGEEVNVASTPVRFIRNFMTRLWGGWAADEEDDESTLSDEDDGRPVRGGDVD</sequence>
<dbReference type="GO" id="GO:1990116">
    <property type="term" value="P:ribosome-associated ubiquitin-dependent protein catabolic process"/>
    <property type="evidence" value="ECO:0007669"/>
    <property type="project" value="TreeGrafter"/>
</dbReference>
<dbReference type="AlphaFoldDB" id="A0A165R1I8"/>
<dbReference type="STRING" id="1314782.A0A165R1I8"/>
<dbReference type="GO" id="GO:0072344">
    <property type="term" value="P:rescue of stalled ribosome"/>
    <property type="evidence" value="ECO:0007669"/>
    <property type="project" value="TreeGrafter"/>
</dbReference>
<feature type="compositionally biased region" description="Acidic residues" evidence="1">
    <location>
        <begin position="714"/>
        <end position="729"/>
    </location>
</feature>
<feature type="compositionally biased region" description="Basic and acidic residues" evidence="1">
    <location>
        <begin position="33"/>
        <end position="42"/>
    </location>
</feature>
<dbReference type="EMBL" id="KV425587">
    <property type="protein sequence ID" value="KZT23178.1"/>
    <property type="molecule type" value="Genomic_DNA"/>
</dbReference>
<gene>
    <name evidence="2" type="ORF">NEOLEDRAFT_1069930</name>
</gene>
<dbReference type="PANTHER" id="PTHR22684:SF0">
    <property type="entry name" value="RIBOSOME QUALITY CONTROL COMPLEX SUBUNIT TCF25"/>
    <property type="match status" value="1"/>
</dbReference>
<proteinExistence type="predicted"/>
<dbReference type="OrthoDB" id="205993at2759"/>
<dbReference type="GO" id="GO:1990112">
    <property type="term" value="C:RQC complex"/>
    <property type="evidence" value="ECO:0007669"/>
    <property type="project" value="TreeGrafter"/>
</dbReference>
<keyword evidence="3" id="KW-1185">Reference proteome</keyword>
<feature type="region of interest" description="Disordered" evidence="1">
    <location>
        <begin position="1"/>
        <end position="110"/>
    </location>
</feature>
<dbReference type="InParanoid" id="A0A165R1I8"/>
<evidence type="ECO:0000313" key="2">
    <source>
        <dbReference type="EMBL" id="KZT23178.1"/>
    </source>
</evidence>
<accession>A0A165R1I8</accession>
<dbReference type="InterPro" id="IPR006994">
    <property type="entry name" value="TCF25/Rqc1"/>
</dbReference>
<dbReference type="PANTHER" id="PTHR22684">
    <property type="entry name" value="NULP1-RELATED"/>
    <property type="match status" value="1"/>
</dbReference>
<dbReference type="Pfam" id="PF04910">
    <property type="entry name" value="Tcf25"/>
    <property type="match status" value="1"/>
</dbReference>
<feature type="compositionally biased region" description="Basic and acidic residues" evidence="1">
    <location>
        <begin position="768"/>
        <end position="777"/>
    </location>
</feature>
<feature type="compositionally biased region" description="Acidic residues" evidence="1">
    <location>
        <begin position="753"/>
        <end position="767"/>
    </location>
</feature>
<reference evidence="2 3" key="1">
    <citation type="journal article" date="2016" name="Mol. Biol. Evol.">
        <title>Comparative Genomics of Early-Diverging Mushroom-Forming Fungi Provides Insights into the Origins of Lignocellulose Decay Capabilities.</title>
        <authorList>
            <person name="Nagy L.G."/>
            <person name="Riley R."/>
            <person name="Tritt A."/>
            <person name="Adam C."/>
            <person name="Daum C."/>
            <person name="Floudas D."/>
            <person name="Sun H."/>
            <person name="Yadav J.S."/>
            <person name="Pangilinan J."/>
            <person name="Larsson K.H."/>
            <person name="Matsuura K."/>
            <person name="Barry K."/>
            <person name="Labutti K."/>
            <person name="Kuo R."/>
            <person name="Ohm R.A."/>
            <person name="Bhattacharya S.S."/>
            <person name="Shirouzu T."/>
            <person name="Yoshinaga Y."/>
            <person name="Martin F.M."/>
            <person name="Grigoriev I.V."/>
            <person name="Hibbett D.S."/>
        </authorList>
    </citation>
    <scope>NUCLEOTIDE SEQUENCE [LARGE SCALE GENOMIC DNA]</scope>
    <source>
        <strain evidence="2 3">HHB14362 ss-1</strain>
    </source>
</reference>